<accession>A0A7D9IIH2</accession>
<keyword evidence="1" id="KW-0808">Transferase</keyword>
<protein>
    <submittedName>
        <fullName evidence="1">RNA-directed DNA polymerase from mobile element jockey</fullName>
    </submittedName>
</protein>
<comment type="caution">
    <text evidence="1">The sequence shown here is derived from an EMBL/GenBank/DDBJ whole genome shotgun (WGS) entry which is preliminary data.</text>
</comment>
<name>A0A7D9IIH2_PARCT</name>
<keyword evidence="2" id="KW-1185">Reference proteome</keyword>
<dbReference type="AlphaFoldDB" id="A0A7D9IIH2"/>
<dbReference type="PRINTS" id="PR01345">
    <property type="entry name" value="CERVTRCPTASE"/>
</dbReference>
<dbReference type="GO" id="GO:0003964">
    <property type="term" value="F:RNA-directed DNA polymerase activity"/>
    <property type="evidence" value="ECO:0007669"/>
    <property type="project" value="UniProtKB-KW"/>
</dbReference>
<gene>
    <name evidence="1" type="ORF">PACLA_8A040998</name>
</gene>
<keyword evidence="1" id="KW-0695">RNA-directed DNA polymerase</keyword>
<dbReference type="Proteomes" id="UP001152795">
    <property type="component" value="Unassembled WGS sequence"/>
</dbReference>
<dbReference type="OrthoDB" id="6584579at2759"/>
<proteinExistence type="predicted"/>
<evidence type="ECO:0000313" key="2">
    <source>
        <dbReference type="Proteomes" id="UP001152795"/>
    </source>
</evidence>
<organism evidence="1 2">
    <name type="scientific">Paramuricea clavata</name>
    <name type="common">Red gorgonian</name>
    <name type="synonym">Violescent sea-whip</name>
    <dbReference type="NCBI Taxonomy" id="317549"/>
    <lineage>
        <taxon>Eukaryota</taxon>
        <taxon>Metazoa</taxon>
        <taxon>Cnidaria</taxon>
        <taxon>Anthozoa</taxon>
        <taxon>Octocorallia</taxon>
        <taxon>Malacalcyonacea</taxon>
        <taxon>Plexauridae</taxon>
        <taxon>Paramuricea</taxon>
    </lineage>
</organism>
<dbReference type="EMBL" id="CACRXK020005424">
    <property type="protein sequence ID" value="CAB4006150.1"/>
    <property type="molecule type" value="Genomic_DNA"/>
</dbReference>
<sequence>MRLNAKKTKEFRVSFLQSEPEFDHLTINGSPLEVVDSFKLLGITLSSDLSWNIHVSNISAKASKRLYALRILKRHGVPVKNLISIFCSFIRPVLEYACQVWHSSLPLMLSDQIEHTQKRALKIVFPLHSYAEALDKAKLKTLQERREIQCLSLYQSILKDDNKLNNLLPSPITHKICYFRLQKVMNRGTARFLEELIKSFGSGVLTCILEPQEFQFLEMACEKLFQGETAIIEDAEIYTTTTAATPITIIISISNK</sequence>
<reference evidence="1" key="1">
    <citation type="submission" date="2020-04" db="EMBL/GenBank/DDBJ databases">
        <authorList>
            <person name="Alioto T."/>
            <person name="Alioto T."/>
            <person name="Gomez Garrido J."/>
        </authorList>
    </citation>
    <scope>NUCLEOTIDE SEQUENCE</scope>
    <source>
        <strain evidence="1">A484AB</strain>
    </source>
</reference>
<evidence type="ECO:0000313" key="1">
    <source>
        <dbReference type="EMBL" id="CAB4006150.1"/>
    </source>
</evidence>
<keyword evidence="1" id="KW-0548">Nucleotidyltransferase</keyword>
<dbReference type="PANTHER" id="PTHR33332">
    <property type="entry name" value="REVERSE TRANSCRIPTASE DOMAIN-CONTAINING PROTEIN"/>
    <property type="match status" value="1"/>
</dbReference>